<dbReference type="SUPFAM" id="SSF53720">
    <property type="entry name" value="ALDH-like"/>
    <property type="match status" value="1"/>
</dbReference>
<evidence type="ECO:0000313" key="7">
    <source>
        <dbReference type="Proteomes" id="UP000016762"/>
    </source>
</evidence>
<comment type="caution">
    <text evidence="6">The sequence shown here is derived from an EMBL/GenBank/DDBJ whole genome shotgun (WGS) entry which is preliminary data.</text>
</comment>
<dbReference type="PATRIC" id="fig|1397666.3.peg.291"/>
<keyword evidence="2 4" id="KW-0560">Oxidoreductase</keyword>
<dbReference type="InterPro" id="IPR015590">
    <property type="entry name" value="Aldehyde_DH_dom"/>
</dbReference>
<comment type="similarity">
    <text evidence="1 4">Belongs to the aldehyde dehydrogenase family.</text>
</comment>
<feature type="active site" evidence="3">
    <location>
        <position position="232"/>
    </location>
</feature>
<dbReference type="EMBL" id="AWXE01000001">
    <property type="protein sequence ID" value="ERL47378.1"/>
    <property type="molecule type" value="Genomic_DNA"/>
</dbReference>
<dbReference type="InterPro" id="IPR016163">
    <property type="entry name" value="Ald_DH_C"/>
</dbReference>
<dbReference type="eggNOG" id="COG1012">
    <property type="taxonomic scope" value="Bacteria"/>
</dbReference>
<feature type="domain" description="Aldehyde dehydrogenase" evidence="5">
    <location>
        <begin position="3"/>
        <end position="456"/>
    </location>
</feature>
<dbReference type="PANTHER" id="PTHR11699">
    <property type="entry name" value="ALDEHYDE DEHYDROGENASE-RELATED"/>
    <property type="match status" value="1"/>
</dbReference>
<dbReference type="AlphaFoldDB" id="U2WV39"/>
<evidence type="ECO:0000256" key="2">
    <source>
        <dbReference type="ARBA" id="ARBA00023002"/>
    </source>
</evidence>
<evidence type="ECO:0000313" key="6">
    <source>
        <dbReference type="EMBL" id="ERL47378.1"/>
    </source>
</evidence>
<dbReference type="GO" id="GO:0016620">
    <property type="term" value="F:oxidoreductase activity, acting on the aldehyde or oxo group of donors, NAD or NADP as acceptor"/>
    <property type="evidence" value="ECO:0007669"/>
    <property type="project" value="InterPro"/>
</dbReference>
<dbReference type="EC" id="1.7.3.3" evidence="6"/>
<dbReference type="PROSITE" id="PS00687">
    <property type="entry name" value="ALDEHYDE_DEHYDR_GLU"/>
    <property type="match status" value="1"/>
</dbReference>
<sequence length="477" mass="51722">MSRKINVRNPRTGINDYTFNVTTPEEISSIAAKARQGSEKWQKMSHSARTDVMKSFQAALSNKQSEITDALIIDTGRRGISIMEVSGVIKSIDRWINIADCHQEDNLRAGNKTALPSVTYGSQLCPYNLVGIISPWNFPCTLAMIDAIPALLAGCAVIIKPSEVTPRFIEPLVGAIQSIPILCDVLHFIQGDGETGNALISHIDAVCFTGSVNTGRKVASVAADNFIPAFLELGGNDPAIVLEDADIEKAATTLLRASIINTGQACQSIERIYVAKPHYDEFCNLLVEAAKKVHLNRDDISKGHIGPLIYEKQAHIIKAQLDDALEQGAKILCGGEIYTDAGAWVEPTVIVDVNHHMKLMKEETFGPIMPVMAFETDEEAVKLANDTDYGLSAAVFSKNLDHAYNIAVKIEAGGISINDGSLTGLVGDAEKNSFKLSGMGGSRMGEAGYLRFFRKKSMLLNSGEPFNINMFDESNST</sequence>
<evidence type="ECO:0000256" key="1">
    <source>
        <dbReference type="ARBA" id="ARBA00009986"/>
    </source>
</evidence>
<protein>
    <submittedName>
        <fullName evidence="6">Urate oxidase protein</fullName>
        <ecNumber evidence="6">1.7.3.3</ecNumber>
    </submittedName>
</protein>
<dbReference type="GO" id="GO:0004846">
    <property type="term" value="F:urate oxidase activity"/>
    <property type="evidence" value="ECO:0007669"/>
    <property type="project" value="UniProtKB-EC"/>
</dbReference>
<reference evidence="6 7" key="1">
    <citation type="journal article" date="2014" name="FEMS Microbiol. Ecol.">
        <title>Genomic differentiation among two strains of the PS1 clade isolated from geographically separated marine habitats.</title>
        <authorList>
            <person name="Jimenez-Infante F."/>
            <person name="Ngugi D.K."/>
            <person name="Alam I."/>
            <person name="Rashid M."/>
            <person name="Baalawi W."/>
            <person name="Kamau A.A."/>
            <person name="Bajic V.B."/>
            <person name="Stingl U."/>
        </authorList>
    </citation>
    <scope>NUCLEOTIDE SEQUENCE [LARGE SCALE GENOMIC DNA]</scope>
    <source>
        <strain evidence="6 7">RS24</strain>
    </source>
</reference>
<organism evidence="6 7">
    <name type="scientific">Candidatus Micropelagius thuwalensis</name>
    <dbReference type="NCBI Taxonomy" id="1397666"/>
    <lineage>
        <taxon>Bacteria</taxon>
        <taxon>Pseudomonadati</taxon>
        <taxon>Pseudomonadota</taxon>
        <taxon>Alphaproteobacteria</taxon>
        <taxon>PS1 clade</taxon>
        <taxon>Candidatus Micropelagius</taxon>
    </lineage>
</organism>
<dbReference type="Gene3D" id="3.40.309.10">
    <property type="entry name" value="Aldehyde Dehydrogenase, Chain A, domain 2"/>
    <property type="match status" value="1"/>
</dbReference>
<evidence type="ECO:0000256" key="4">
    <source>
        <dbReference type="RuleBase" id="RU003345"/>
    </source>
</evidence>
<gene>
    <name evidence="6" type="ORF">RS24_00316</name>
</gene>
<dbReference type="FunFam" id="3.40.309.10:FF:000009">
    <property type="entry name" value="Aldehyde dehydrogenase A"/>
    <property type="match status" value="1"/>
</dbReference>
<dbReference type="OrthoDB" id="9761688at2"/>
<dbReference type="STRING" id="1397666.RS24_00316"/>
<dbReference type="RefSeq" id="WP_021776396.1">
    <property type="nucleotide sequence ID" value="NZ_AWXE01000001.1"/>
</dbReference>
<dbReference type="InterPro" id="IPR029510">
    <property type="entry name" value="Ald_DH_CS_GLU"/>
</dbReference>
<accession>U2WV39</accession>
<evidence type="ECO:0000259" key="5">
    <source>
        <dbReference type="Pfam" id="PF00171"/>
    </source>
</evidence>
<keyword evidence="7" id="KW-1185">Reference proteome</keyword>
<proteinExistence type="inferred from homology"/>
<dbReference type="InterPro" id="IPR016161">
    <property type="entry name" value="Ald_DH/histidinol_DH"/>
</dbReference>
<dbReference type="Pfam" id="PF00171">
    <property type="entry name" value="Aldedh"/>
    <property type="match status" value="1"/>
</dbReference>
<dbReference type="Gene3D" id="3.40.605.10">
    <property type="entry name" value="Aldehyde Dehydrogenase, Chain A, domain 1"/>
    <property type="match status" value="1"/>
</dbReference>
<dbReference type="CDD" id="cd07099">
    <property type="entry name" value="ALDH_DDALDH"/>
    <property type="match status" value="1"/>
</dbReference>
<dbReference type="Proteomes" id="UP000016762">
    <property type="component" value="Unassembled WGS sequence"/>
</dbReference>
<dbReference type="InterPro" id="IPR016162">
    <property type="entry name" value="Ald_DH_N"/>
</dbReference>
<name>U2WV39_9PROT</name>
<evidence type="ECO:0000256" key="3">
    <source>
        <dbReference type="PROSITE-ProRule" id="PRU10007"/>
    </source>
</evidence>